<organism evidence="6 7">
    <name type="scientific">Desulfofundulus thermosubterraneus DSM 16057</name>
    <dbReference type="NCBI Taxonomy" id="1121432"/>
    <lineage>
        <taxon>Bacteria</taxon>
        <taxon>Bacillati</taxon>
        <taxon>Bacillota</taxon>
        <taxon>Clostridia</taxon>
        <taxon>Eubacteriales</taxon>
        <taxon>Peptococcaceae</taxon>
        <taxon>Desulfofundulus</taxon>
    </lineage>
</organism>
<dbReference type="InterPro" id="IPR007202">
    <property type="entry name" value="4Fe-4S_dom"/>
</dbReference>
<sequence length="177" mass="20409">MFKKYSLKLVRPQCHPSRLRVNAIVELDVDIREIFPYLNAELGNCFYHPEAPFLRFAQGGKVFTLHPSHFTINGLEDEEQAHRMVEFIRKLLEDTWARRREIVPSFRRGTELKVLDVYKLLPRTNCGNCGEKNCMAFAAGLIKQEFTLADCTPLQEPAQDAAREKLTRLLQDAGYPV</sequence>
<dbReference type="Proteomes" id="UP000184529">
    <property type="component" value="Unassembled WGS sequence"/>
</dbReference>
<protein>
    <submittedName>
        <fullName evidence="6">Metal-binding trascriptional regulator, contains putative Fe-S cluster and ArsR family DNA binding domain</fullName>
    </submittedName>
</protein>
<keyword evidence="2" id="KW-0479">Metal-binding</keyword>
<keyword evidence="4" id="KW-0411">Iron-sulfur</keyword>
<reference evidence="7" key="1">
    <citation type="submission" date="2016-11" db="EMBL/GenBank/DDBJ databases">
        <authorList>
            <person name="Varghese N."/>
            <person name="Submissions S."/>
        </authorList>
    </citation>
    <scope>NUCLEOTIDE SEQUENCE [LARGE SCALE GENOMIC DNA]</scope>
    <source>
        <strain evidence="7">DSM 16057</strain>
    </source>
</reference>
<dbReference type="Pfam" id="PF04060">
    <property type="entry name" value="FeS"/>
    <property type="match status" value="1"/>
</dbReference>
<evidence type="ECO:0000256" key="4">
    <source>
        <dbReference type="ARBA" id="ARBA00023014"/>
    </source>
</evidence>
<evidence type="ECO:0000313" key="7">
    <source>
        <dbReference type="Proteomes" id="UP000184529"/>
    </source>
</evidence>
<evidence type="ECO:0000256" key="1">
    <source>
        <dbReference type="ARBA" id="ARBA00022485"/>
    </source>
</evidence>
<dbReference type="OrthoDB" id="9793312at2"/>
<dbReference type="PANTHER" id="PTHR36214:SF3">
    <property type="entry name" value="ACETYL-COA DECARBONYLASE_SYNTHASE COMPLEX SUBUNIT GAMMA"/>
    <property type="match status" value="1"/>
</dbReference>
<dbReference type="PANTHER" id="PTHR36214">
    <property type="match status" value="1"/>
</dbReference>
<keyword evidence="1" id="KW-0004">4Fe-4S</keyword>
<dbReference type="Gene3D" id="1.10.15.40">
    <property type="entry name" value="Electron transport complex subunit B, putative Fe-S cluster"/>
    <property type="match status" value="1"/>
</dbReference>
<dbReference type="RefSeq" id="WP_072869908.1">
    <property type="nucleotide sequence ID" value="NZ_FQZM01000030.1"/>
</dbReference>
<evidence type="ECO:0000256" key="3">
    <source>
        <dbReference type="ARBA" id="ARBA00023004"/>
    </source>
</evidence>
<dbReference type="GO" id="GO:0046872">
    <property type="term" value="F:metal ion binding"/>
    <property type="evidence" value="ECO:0007669"/>
    <property type="project" value="UniProtKB-KW"/>
</dbReference>
<dbReference type="InterPro" id="IPR051069">
    <property type="entry name" value="ACDS_complex_subunit"/>
</dbReference>
<evidence type="ECO:0000313" key="6">
    <source>
        <dbReference type="EMBL" id="SHJ36815.1"/>
    </source>
</evidence>
<dbReference type="GO" id="GO:0051539">
    <property type="term" value="F:4 iron, 4 sulfur cluster binding"/>
    <property type="evidence" value="ECO:0007669"/>
    <property type="project" value="UniProtKB-KW"/>
</dbReference>
<evidence type="ECO:0000259" key="5">
    <source>
        <dbReference type="PROSITE" id="PS51656"/>
    </source>
</evidence>
<keyword evidence="7" id="KW-1185">Reference proteome</keyword>
<proteinExistence type="predicted"/>
<dbReference type="STRING" id="1121432.SAMN02745219_02402"/>
<feature type="domain" description="4Fe-4S" evidence="5">
    <location>
        <begin position="101"/>
        <end position="168"/>
    </location>
</feature>
<dbReference type="EMBL" id="FQZM01000030">
    <property type="protein sequence ID" value="SHJ36815.1"/>
    <property type="molecule type" value="Genomic_DNA"/>
</dbReference>
<name>A0A1M6IR10_9FIRM</name>
<accession>A0A1M6IR10</accession>
<evidence type="ECO:0000256" key="2">
    <source>
        <dbReference type="ARBA" id="ARBA00022723"/>
    </source>
</evidence>
<gene>
    <name evidence="6" type="ORF">SAMN02745219_02402</name>
</gene>
<keyword evidence="3" id="KW-0408">Iron</keyword>
<dbReference type="AlphaFoldDB" id="A0A1M6IR10"/>
<dbReference type="PROSITE" id="PS51656">
    <property type="entry name" value="4FE4S"/>
    <property type="match status" value="1"/>
</dbReference>